<evidence type="ECO:0000256" key="1">
    <source>
        <dbReference type="SAM" id="Phobius"/>
    </source>
</evidence>
<accession>R2XE37</accession>
<comment type="caution">
    <text evidence="2">The sequence shown here is derived from an EMBL/GenBank/DDBJ whole genome shotgun (WGS) entry which is preliminary data.</text>
</comment>
<dbReference type="RefSeq" id="WP_010782330.1">
    <property type="nucleotide sequence ID" value="NZ_ASWH01000003.1"/>
</dbReference>
<dbReference type="OrthoDB" id="2191346at2"/>
<name>R2XE37_9ENTE</name>
<reference evidence="2 4" key="1">
    <citation type="submission" date="2013-02" db="EMBL/GenBank/DDBJ databases">
        <title>The Genome Sequence of Enterococcus gilvus ATCC BAA-350.</title>
        <authorList>
            <consortium name="The Broad Institute Genome Sequencing Platform"/>
            <consortium name="The Broad Institute Genome Sequencing Center for Infectious Disease"/>
            <person name="Earl A.M."/>
            <person name="Gilmore M.S."/>
            <person name="Lebreton F."/>
            <person name="Walker B."/>
            <person name="Young S.K."/>
            <person name="Zeng Q."/>
            <person name="Gargeya S."/>
            <person name="Fitzgerald M."/>
            <person name="Haas B."/>
            <person name="Abouelleil A."/>
            <person name="Alvarado L."/>
            <person name="Arachchi H.M."/>
            <person name="Berlin A.M."/>
            <person name="Chapman S.B."/>
            <person name="Dewar J."/>
            <person name="Goldberg J."/>
            <person name="Griggs A."/>
            <person name="Gujja S."/>
            <person name="Hansen M."/>
            <person name="Howarth C."/>
            <person name="Imamovic A."/>
            <person name="Larimer J."/>
            <person name="McCowan C."/>
            <person name="Murphy C."/>
            <person name="Neiman D."/>
            <person name="Pearson M."/>
            <person name="Priest M."/>
            <person name="Roberts A."/>
            <person name="Saif S."/>
            <person name="Shea T."/>
            <person name="Sisk P."/>
            <person name="Sykes S."/>
            <person name="Wortman J."/>
            <person name="Nusbaum C."/>
            <person name="Birren B."/>
        </authorList>
    </citation>
    <scope>NUCLEOTIDE SEQUENCE [LARGE SCALE GENOMIC DNA]</scope>
    <source>
        <strain evidence="2 4">ATCC BAA-350</strain>
    </source>
</reference>
<evidence type="ECO:0000313" key="2">
    <source>
        <dbReference type="EMBL" id="EOI53104.1"/>
    </source>
</evidence>
<keyword evidence="1" id="KW-0472">Membrane</keyword>
<dbReference type="HOGENOM" id="CLU_1903424_0_0_9"/>
<evidence type="ECO:0000313" key="4">
    <source>
        <dbReference type="Proteomes" id="UP000013750"/>
    </source>
</evidence>
<dbReference type="AlphaFoldDB" id="R2XE37"/>
<organism evidence="2 4">
    <name type="scientific">Enterococcus gilvus ATCC BAA-350</name>
    <dbReference type="NCBI Taxonomy" id="1158614"/>
    <lineage>
        <taxon>Bacteria</taxon>
        <taxon>Bacillati</taxon>
        <taxon>Bacillota</taxon>
        <taxon>Bacilli</taxon>
        <taxon>Lactobacillales</taxon>
        <taxon>Enterococcaceae</taxon>
        <taxon>Enterococcus</taxon>
    </lineage>
</organism>
<dbReference type="Proteomes" id="UP000014160">
    <property type="component" value="Unassembled WGS sequence"/>
</dbReference>
<proteinExistence type="predicted"/>
<reference evidence="3 5" key="2">
    <citation type="submission" date="2013-03" db="EMBL/GenBank/DDBJ databases">
        <title>The Genome Sequence of Enterococcus gilvus ATCC BAA-350 (PacBio/Illumina hybrid assembly).</title>
        <authorList>
            <consortium name="The Broad Institute Genomics Platform"/>
            <consortium name="The Broad Institute Genome Sequencing Center for Infectious Disease"/>
            <person name="Earl A."/>
            <person name="Russ C."/>
            <person name="Gilmore M."/>
            <person name="Surin D."/>
            <person name="Walker B."/>
            <person name="Young S."/>
            <person name="Zeng Q."/>
            <person name="Gargeya S."/>
            <person name="Fitzgerald M."/>
            <person name="Haas B."/>
            <person name="Abouelleil A."/>
            <person name="Allen A.W."/>
            <person name="Alvarado L."/>
            <person name="Arachchi H.M."/>
            <person name="Berlin A.M."/>
            <person name="Chapman S.B."/>
            <person name="Gainer-Dewar J."/>
            <person name="Goldberg J."/>
            <person name="Griggs A."/>
            <person name="Gujja S."/>
            <person name="Hansen M."/>
            <person name="Howarth C."/>
            <person name="Imamovic A."/>
            <person name="Ireland A."/>
            <person name="Larimer J."/>
            <person name="McCowan C."/>
            <person name="Murphy C."/>
            <person name="Pearson M."/>
            <person name="Poon T.W."/>
            <person name="Priest M."/>
            <person name="Roberts A."/>
            <person name="Saif S."/>
            <person name="Shea T."/>
            <person name="Sisk P."/>
            <person name="Sykes S."/>
            <person name="Wortman J."/>
            <person name="Nusbaum C."/>
            <person name="Birren B."/>
        </authorList>
    </citation>
    <scope>NUCLEOTIDE SEQUENCE [LARGE SCALE GENOMIC DNA]</scope>
    <source>
        <strain evidence="3 5">ATCC BAA-350</strain>
    </source>
</reference>
<sequence length="135" mass="15908">MEYNYSREFKQPNKIYSFPNGTPIPFVTNGLRLEHIIVFGVFIVLIGVIGVISLVTDINFIQSMFKNGWMLILAATGVAVWTLFSLKWDNKSFINYVLDRGKYYKSKNKRYEHELLVPFYKECVSYEKKSFQKKR</sequence>
<evidence type="ECO:0000313" key="5">
    <source>
        <dbReference type="Proteomes" id="UP000014160"/>
    </source>
</evidence>
<dbReference type="EMBL" id="ASWH01000003">
    <property type="protein sequence ID" value="EOW78423.1"/>
    <property type="molecule type" value="Genomic_DNA"/>
</dbReference>
<dbReference type="InterPro" id="IPR025608">
    <property type="entry name" value="TcpE"/>
</dbReference>
<feature type="transmembrane region" description="Helical" evidence="1">
    <location>
        <begin position="36"/>
        <end position="56"/>
    </location>
</feature>
<gene>
    <name evidence="3" type="ORF">I592_04016</name>
    <name evidence="2" type="ORF">UKC_04012</name>
</gene>
<keyword evidence="1" id="KW-1133">Transmembrane helix</keyword>
<dbReference type="Pfam" id="PF12648">
    <property type="entry name" value="TcpE"/>
    <property type="match status" value="1"/>
</dbReference>
<keyword evidence="5" id="KW-1185">Reference proteome</keyword>
<evidence type="ECO:0000313" key="3">
    <source>
        <dbReference type="EMBL" id="EOW78423.1"/>
    </source>
</evidence>
<dbReference type="Proteomes" id="UP000013750">
    <property type="component" value="Unassembled WGS sequence"/>
</dbReference>
<protein>
    <submittedName>
        <fullName evidence="2">Uncharacterized protein</fullName>
    </submittedName>
</protein>
<feature type="transmembrane region" description="Helical" evidence="1">
    <location>
        <begin position="68"/>
        <end position="86"/>
    </location>
</feature>
<keyword evidence="1" id="KW-0812">Transmembrane</keyword>
<dbReference type="PATRIC" id="fig|1158614.3.peg.4003"/>
<dbReference type="EMBL" id="AJDQ01000017">
    <property type="protein sequence ID" value="EOI53104.1"/>
    <property type="molecule type" value="Genomic_DNA"/>
</dbReference>
<dbReference type="eggNOG" id="ENOG50307S0">
    <property type="taxonomic scope" value="Bacteria"/>
</dbReference>